<keyword evidence="6" id="KW-0418">Kinase</keyword>
<evidence type="ECO:0000256" key="1">
    <source>
        <dbReference type="ARBA" id="ARBA00004496"/>
    </source>
</evidence>
<dbReference type="InterPro" id="IPR050890">
    <property type="entry name" value="PTS_EIIA_component"/>
</dbReference>
<dbReference type="Pfam" id="PF00358">
    <property type="entry name" value="PTS_EIIA_1"/>
    <property type="match status" value="1"/>
</dbReference>
<dbReference type="SUPFAM" id="SSF51261">
    <property type="entry name" value="Duplicated hybrid motif"/>
    <property type="match status" value="1"/>
</dbReference>
<evidence type="ECO:0000256" key="4">
    <source>
        <dbReference type="ARBA" id="ARBA00022679"/>
    </source>
</evidence>
<dbReference type="GO" id="GO:0005737">
    <property type="term" value="C:cytoplasm"/>
    <property type="evidence" value="ECO:0007669"/>
    <property type="project" value="UniProtKB-SubCell"/>
</dbReference>
<dbReference type="EC" id="2.7.1.191" evidence="8"/>
<gene>
    <name evidence="8" type="ordered locus">TEH_00420</name>
</gene>
<evidence type="ECO:0000256" key="5">
    <source>
        <dbReference type="ARBA" id="ARBA00022683"/>
    </source>
</evidence>
<evidence type="ECO:0000256" key="6">
    <source>
        <dbReference type="ARBA" id="ARBA00022777"/>
    </source>
</evidence>
<dbReference type="EMBL" id="AP012046">
    <property type="protein sequence ID" value="BAK93369.1"/>
    <property type="molecule type" value="Genomic_DNA"/>
</dbReference>
<dbReference type="GO" id="GO:0009401">
    <property type="term" value="P:phosphoenolpyruvate-dependent sugar phosphotransferase system"/>
    <property type="evidence" value="ECO:0007669"/>
    <property type="project" value="UniProtKB-KW"/>
</dbReference>
<dbReference type="PANTHER" id="PTHR45008:SF1">
    <property type="entry name" value="PTS SYSTEM GLUCOSE-SPECIFIC EIIA COMPONENT"/>
    <property type="match status" value="1"/>
</dbReference>
<reference evidence="8 9" key="1">
    <citation type="submission" date="2011-01" db="EMBL/GenBank/DDBJ databases">
        <title>Whole genome sequence of Tetragenococcus halophilus NBRC 12172.</title>
        <authorList>
            <person name="Nakazawa H."/>
            <person name="Omata S."/>
            <person name="Koga C."/>
            <person name="Watanabe Y."/>
            <person name="Katano Y."/>
            <person name="Ito N."/>
            <person name="Tsukatani N."/>
            <person name="Ankai A."/>
            <person name="Oguchi A."/>
            <person name="Fukui S."/>
            <person name="Yashiro I."/>
            <person name="Kamata S."/>
            <person name="Hashimoto Y."/>
            <person name="Yamazaki J."/>
            <person name="Taguchi H."/>
            <person name="Tanaka A."/>
            <person name="Koyama T."/>
            <person name="Ichige A."/>
            <person name="Hanya Y."/>
            <person name="Tanikawa S."/>
            <person name="Yamazaki S."/>
            <person name="Fujita N."/>
        </authorList>
    </citation>
    <scope>NUCLEOTIDE SEQUENCE [LARGE SCALE GENOMIC DNA]</scope>
    <source>
        <strain evidence="9">DSM 20338 / JCM 20259 / NCIMB 9735 / NBRC 12172</strain>
    </source>
</reference>
<evidence type="ECO:0000256" key="2">
    <source>
        <dbReference type="ARBA" id="ARBA00022448"/>
    </source>
</evidence>
<dbReference type="InterPro" id="IPR001127">
    <property type="entry name" value="PTS_EIIA_1_perm"/>
</dbReference>
<sequence>MMGDGYAVKPTEDQIYSPVAGKVSSVFETKHAIGILTDGGVEVLVHMGLDTVELKGTPFTINVKENDRVSSDTQLATMDRKAVEDAGKQTDVLTVFTNGDKINSFALIGEGKVTAQEDLGEIEVS</sequence>
<keyword evidence="3" id="KW-0762">Sugar transport</keyword>
<evidence type="ECO:0000259" key="7">
    <source>
        <dbReference type="PROSITE" id="PS51093"/>
    </source>
</evidence>
<organism evidence="8 9">
    <name type="scientific">Tetragenococcus halophilus (strain DSM 20338 / JCM 20259 / NCIMB 9735 / NBRC 12172)</name>
    <name type="common">Pediococcus halophilus</name>
    <dbReference type="NCBI Taxonomy" id="945021"/>
    <lineage>
        <taxon>Bacteria</taxon>
        <taxon>Bacillati</taxon>
        <taxon>Bacillota</taxon>
        <taxon>Bacilli</taxon>
        <taxon>Lactobacillales</taxon>
        <taxon>Enterococcaceae</taxon>
        <taxon>Tetragenococcus</taxon>
    </lineage>
</organism>
<evidence type="ECO:0000313" key="9">
    <source>
        <dbReference type="Proteomes" id="UP000002663"/>
    </source>
</evidence>
<name>A0AAN1SE05_TETHN</name>
<dbReference type="PANTHER" id="PTHR45008">
    <property type="entry name" value="PTS SYSTEM GLUCOSE-SPECIFIC EIIA COMPONENT"/>
    <property type="match status" value="1"/>
</dbReference>
<accession>A0AAN1SE05</accession>
<dbReference type="AlphaFoldDB" id="A0AAN1SE05"/>
<dbReference type="GO" id="GO:0016301">
    <property type="term" value="F:kinase activity"/>
    <property type="evidence" value="ECO:0007669"/>
    <property type="project" value="UniProtKB-KW"/>
</dbReference>
<dbReference type="KEGG" id="thl:TEH_00420"/>
<keyword evidence="5" id="KW-0598">Phosphotransferase system</keyword>
<comment type="subcellular location">
    <subcellularLocation>
        <location evidence="1">Cytoplasm</location>
    </subcellularLocation>
</comment>
<keyword evidence="2" id="KW-0813">Transport</keyword>
<dbReference type="PROSITE" id="PS51093">
    <property type="entry name" value="PTS_EIIA_TYPE_1"/>
    <property type="match status" value="1"/>
</dbReference>
<feature type="domain" description="PTS EIIA type-1" evidence="7">
    <location>
        <begin position="1"/>
        <end position="98"/>
    </location>
</feature>
<keyword evidence="4 8" id="KW-0808">Transferase</keyword>
<evidence type="ECO:0000256" key="3">
    <source>
        <dbReference type="ARBA" id="ARBA00022597"/>
    </source>
</evidence>
<dbReference type="InterPro" id="IPR011055">
    <property type="entry name" value="Dup_hybrid_motif"/>
</dbReference>
<proteinExistence type="predicted"/>
<dbReference type="PROSITE" id="PS00371">
    <property type="entry name" value="PTS_EIIA_TYPE_1_HIS"/>
    <property type="match status" value="1"/>
</dbReference>
<dbReference type="NCBIfam" id="TIGR00830">
    <property type="entry name" value="PTBA"/>
    <property type="match status" value="1"/>
</dbReference>
<evidence type="ECO:0000313" key="8">
    <source>
        <dbReference type="EMBL" id="BAK93369.1"/>
    </source>
</evidence>
<dbReference type="Gene3D" id="2.70.70.10">
    <property type="entry name" value="Glucose Permease (Domain IIA)"/>
    <property type="match status" value="1"/>
</dbReference>
<protein>
    <submittedName>
        <fullName evidence="8">Trehalose-specific phosphotransferase system enzyme IIA component</fullName>
        <ecNumber evidence="8">2.7.1.191</ecNumber>
    </submittedName>
</protein>
<dbReference type="Proteomes" id="UP000002663">
    <property type="component" value="Chromosome"/>
</dbReference>